<feature type="domain" description="Acetophenone carboxylase-like C-terminal" evidence="4">
    <location>
        <begin position="662"/>
        <end position="722"/>
    </location>
</feature>
<evidence type="ECO:0000259" key="2">
    <source>
        <dbReference type="Pfam" id="PF01968"/>
    </source>
</evidence>
<name>A0AAU7B4H2_9ACTN</name>
<reference evidence="5" key="1">
    <citation type="submission" date="2022-12" db="EMBL/GenBank/DDBJ databases">
        <title>Paraconexibacter alkalitolerans sp. nov. and Baekduia alba sp. nov., isolated from soil and emended description of the genera Paraconexibacter (Chun et al., 2020) and Baekduia (An et al., 2020).</title>
        <authorList>
            <person name="Vieira S."/>
            <person name="Huber K.J."/>
            <person name="Geppert A."/>
            <person name="Wolf J."/>
            <person name="Neumann-Schaal M."/>
            <person name="Muesken M."/>
            <person name="Overmann J."/>
        </authorList>
    </citation>
    <scope>NUCLEOTIDE SEQUENCE</scope>
    <source>
        <strain evidence="5">AEG42_29</strain>
    </source>
</reference>
<dbReference type="InterPro" id="IPR008040">
    <property type="entry name" value="Hydant_A_N"/>
</dbReference>
<dbReference type="PANTHER" id="PTHR11365">
    <property type="entry name" value="5-OXOPROLINASE RELATED"/>
    <property type="match status" value="1"/>
</dbReference>
<feature type="region of interest" description="Disordered" evidence="1">
    <location>
        <begin position="635"/>
        <end position="655"/>
    </location>
</feature>
<feature type="domain" description="Acetophenone carboxylase-like C-terminal" evidence="4">
    <location>
        <begin position="525"/>
        <end position="635"/>
    </location>
</feature>
<dbReference type="GO" id="GO:0006749">
    <property type="term" value="P:glutathione metabolic process"/>
    <property type="evidence" value="ECO:0007669"/>
    <property type="project" value="TreeGrafter"/>
</dbReference>
<dbReference type="InterPro" id="IPR049517">
    <property type="entry name" value="ACX-like_C"/>
</dbReference>
<dbReference type="EMBL" id="CP114014">
    <property type="protein sequence ID" value="XAY08465.1"/>
    <property type="molecule type" value="Genomic_DNA"/>
</dbReference>
<feature type="domain" description="Hydantoinase/oxoprolinase N-terminal" evidence="3">
    <location>
        <begin position="3"/>
        <end position="191"/>
    </location>
</feature>
<dbReference type="KEGG" id="parq:DSM112329_05366"/>
<protein>
    <submittedName>
        <fullName evidence="5">Acetophenone carboxylase gamma subunit</fullName>
        <ecNumber evidence="5">6.4.1.8</ecNumber>
    </submittedName>
</protein>
<feature type="compositionally biased region" description="Gly residues" evidence="1">
    <location>
        <begin position="644"/>
        <end position="655"/>
    </location>
</feature>
<sequence length="730" mass="79476">MRRISVDIGGTFTDCFLVWDDARVEAKALTTHHNLSEGFLAALSTAAAELGEETDDVLAGVESVRYATTLGTNALIQRSGPKLGLITTLGYEHTITLGRGLQYGDGLTDLEKSDLPGADRPIPLIDPEHIVGVRERIDHAGEVVVPADREDIRAAVQRLVEQGVRGFVVVLLHSVMNPEHEDLVEQVVLEEYPGSYLGAFPIVCSHDVSLKKGEYTRSMSAILDAYLHREMQHGLRSLERALRERGYRRPMQIVHNSGGMSQLNRTHALQTIHAGPVAGLNAAEQVSDELDIDELITVDMGGTSFDIGLVTGGGIRFYEFDPIVDRWRVQIPMVSMVALGAGGGSIARYDSTHASIEVGPDSAGSDPGPACFDMGGRLPTVTDADLVLGYLDPDYYHGGKLKLNRRRAEQAFANRLGKPLGISGQEAAAQVRKIVDNNMAQGIFKEVALKGYDPRKFTILAYGGNGPTHACGFAEDLGVQRVLVPRNSAIFSAVGAGNMDQLHIHERSVYLSLYEALSQSLFTDYEVLNGHIDELRERGRKDIVRQGHAPESVQFRVEFDMRYGDQLQLTSMIVPFDRFTSARQVLDMIKRYHASYGDRFGEGTQTPETGIKVNQIRVVAFVPLEKVTFRGDEGAAGSSVATAGTGGDQHGGDGGTALATAPARLAKGTRQAWFDGAFAETQVYDYDALGPDDVIDGPALVEAPHTTFVVNPGWRLSQLDSYFIEMRRTA</sequence>
<dbReference type="Pfam" id="PF05378">
    <property type="entry name" value="Hydant_A_N"/>
    <property type="match status" value="1"/>
</dbReference>
<dbReference type="AlphaFoldDB" id="A0AAU7B4H2"/>
<keyword evidence="5" id="KW-0436">Ligase</keyword>
<dbReference type="PANTHER" id="PTHR11365:SF23">
    <property type="entry name" value="HYPOTHETICAL 5-OXOPROLINASE (EUROFUNG)-RELATED"/>
    <property type="match status" value="1"/>
</dbReference>
<feature type="domain" description="Hydantoinase A/oxoprolinase" evidence="2">
    <location>
        <begin position="217"/>
        <end position="498"/>
    </location>
</feature>
<dbReference type="GO" id="GO:0017168">
    <property type="term" value="F:5-oxoprolinase (ATP-hydrolyzing) activity"/>
    <property type="evidence" value="ECO:0007669"/>
    <property type="project" value="TreeGrafter"/>
</dbReference>
<proteinExistence type="predicted"/>
<dbReference type="InterPro" id="IPR045079">
    <property type="entry name" value="Oxoprolinase-like"/>
</dbReference>
<organism evidence="5">
    <name type="scientific">Paraconexibacter sp. AEG42_29</name>
    <dbReference type="NCBI Taxonomy" id="2997339"/>
    <lineage>
        <taxon>Bacteria</taxon>
        <taxon>Bacillati</taxon>
        <taxon>Actinomycetota</taxon>
        <taxon>Thermoleophilia</taxon>
        <taxon>Solirubrobacterales</taxon>
        <taxon>Paraconexibacteraceae</taxon>
        <taxon>Paraconexibacter</taxon>
    </lineage>
</organism>
<evidence type="ECO:0000313" key="5">
    <source>
        <dbReference type="EMBL" id="XAY08465.1"/>
    </source>
</evidence>
<dbReference type="GO" id="GO:0005829">
    <property type="term" value="C:cytosol"/>
    <property type="evidence" value="ECO:0007669"/>
    <property type="project" value="TreeGrafter"/>
</dbReference>
<evidence type="ECO:0000259" key="4">
    <source>
        <dbReference type="Pfam" id="PF19278"/>
    </source>
</evidence>
<dbReference type="InterPro" id="IPR002821">
    <property type="entry name" value="Hydantoinase_A"/>
</dbReference>
<dbReference type="RefSeq" id="WP_354699645.1">
    <property type="nucleotide sequence ID" value="NZ_CP114014.1"/>
</dbReference>
<evidence type="ECO:0000259" key="3">
    <source>
        <dbReference type="Pfam" id="PF05378"/>
    </source>
</evidence>
<accession>A0AAU7B4H2</accession>
<dbReference type="GO" id="GO:0016874">
    <property type="term" value="F:ligase activity"/>
    <property type="evidence" value="ECO:0007669"/>
    <property type="project" value="UniProtKB-KW"/>
</dbReference>
<gene>
    <name evidence="5" type="primary">apc3_4</name>
    <name evidence="5" type="ORF">DSM112329_05366</name>
</gene>
<evidence type="ECO:0000256" key="1">
    <source>
        <dbReference type="SAM" id="MobiDB-lite"/>
    </source>
</evidence>
<dbReference type="Pfam" id="PF19278">
    <property type="entry name" value="Hydant_A_C"/>
    <property type="match status" value="2"/>
</dbReference>
<dbReference type="Pfam" id="PF01968">
    <property type="entry name" value="Hydantoinase_A"/>
    <property type="match status" value="1"/>
</dbReference>
<dbReference type="EC" id="6.4.1.8" evidence="5"/>